<dbReference type="PANTHER" id="PTHR30532:SF25">
    <property type="entry name" value="IRON(III) DICITRATE-BINDING PERIPLASMIC PROTEIN"/>
    <property type="match status" value="1"/>
</dbReference>
<proteinExistence type="inferred from homology"/>
<dbReference type="GO" id="GO:0030288">
    <property type="term" value="C:outer membrane-bounded periplasmic space"/>
    <property type="evidence" value="ECO:0007669"/>
    <property type="project" value="TreeGrafter"/>
</dbReference>
<dbReference type="PROSITE" id="PS51257">
    <property type="entry name" value="PROKAR_LIPOPROTEIN"/>
    <property type="match status" value="1"/>
</dbReference>
<comment type="caution">
    <text evidence="7">The sequence shown here is derived from an EMBL/GenBank/DDBJ whole genome shotgun (WGS) entry which is preliminary data.</text>
</comment>
<protein>
    <submittedName>
        <fullName evidence="7">Iron complex transport system substrate-binding protein</fullName>
    </submittedName>
</protein>
<dbReference type="PANTHER" id="PTHR30532">
    <property type="entry name" value="IRON III DICITRATE-BINDING PERIPLASMIC PROTEIN"/>
    <property type="match status" value="1"/>
</dbReference>
<evidence type="ECO:0000256" key="4">
    <source>
        <dbReference type="ARBA" id="ARBA00022729"/>
    </source>
</evidence>
<reference evidence="7 8" key="1">
    <citation type="submission" date="2020-07" db="EMBL/GenBank/DDBJ databases">
        <title>Sequencing the genomes of 1000 actinobacteria strains.</title>
        <authorList>
            <person name="Klenk H.-P."/>
        </authorList>
    </citation>
    <scope>NUCLEOTIDE SEQUENCE [LARGE SCALE GENOMIC DNA]</scope>
    <source>
        <strain evidence="7 8">DSM 45975</strain>
    </source>
</reference>
<keyword evidence="8" id="KW-1185">Reference proteome</keyword>
<evidence type="ECO:0000256" key="2">
    <source>
        <dbReference type="ARBA" id="ARBA00008814"/>
    </source>
</evidence>
<feature type="signal peptide" evidence="5">
    <location>
        <begin position="1"/>
        <end position="25"/>
    </location>
</feature>
<evidence type="ECO:0000313" key="8">
    <source>
        <dbReference type="Proteomes" id="UP000569329"/>
    </source>
</evidence>
<comment type="subcellular location">
    <subcellularLocation>
        <location evidence="1">Cell envelope</location>
    </subcellularLocation>
</comment>
<keyword evidence="3" id="KW-0813">Transport</keyword>
<feature type="chain" id="PRO_5039181565" evidence="5">
    <location>
        <begin position="26"/>
        <end position="312"/>
    </location>
</feature>
<dbReference type="Pfam" id="PF01497">
    <property type="entry name" value="Peripla_BP_2"/>
    <property type="match status" value="1"/>
</dbReference>
<dbReference type="CDD" id="cd01146">
    <property type="entry name" value="FhuD"/>
    <property type="match status" value="1"/>
</dbReference>
<dbReference type="InterPro" id="IPR002491">
    <property type="entry name" value="ABC_transptr_periplasmic_BD"/>
</dbReference>
<feature type="domain" description="Fe/B12 periplasmic-binding" evidence="6">
    <location>
        <begin position="54"/>
        <end position="312"/>
    </location>
</feature>
<dbReference type="SUPFAM" id="SSF53807">
    <property type="entry name" value="Helical backbone' metal receptor"/>
    <property type="match status" value="1"/>
</dbReference>
<sequence>MTRARHALTAVAALLTLLLVSACGASPPEQDSQSGSRVITHAMGKTTITGTPQRVVVLGTGELDAVLSLGVKPVGLVRPSSSSPLQPYLADKVRDVPMVGTIKSPDLEKITKLKPDLILSSKVRNAERYETLSRIAPTVLSETVGKTWKQNLRLAGEALGKKQQAQRILDRYQAKADSIGARIGDPGKTEVSMVRFLSGGTIRLYGKGSFIGTILSDVGFSRPPNQRVDKTYTKISRELVSQADGDLLFHAAYGSGGKAHQEEVTRSVQWKSLSAVRDGKASKVSDGLWYLGLGPIAANLVLDDLAERVAPK</sequence>
<dbReference type="AlphaFoldDB" id="A0A839E0J1"/>
<dbReference type="GO" id="GO:1901678">
    <property type="term" value="P:iron coordination entity transport"/>
    <property type="evidence" value="ECO:0007669"/>
    <property type="project" value="UniProtKB-ARBA"/>
</dbReference>
<accession>A0A839E0J1</accession>
<dbReference type="PROSITE" id="PS50983">
    <property type="entry name" value="FE_B12_PBP"/>
    <property type="match status" value="1"/>
</dbReference>
<comment type="similarity">
    <text evidence="2">Belongs to the bacterial solute-binding protein 8 family.</text>
</comment>
<dbReference type="InterPro" id="IPR051313">
    <property type="entry name" value="Bact_iron-sidero_bind"/>
</dbReference>
<evidence type="ECO:0000256" key="3">
    <source>
        <dbReference type="ARBA" id="ARBA00022448"/>
    </source>
</evidence>
<dbReference type="EMBL" id="JACGWZ010000006">
    <property type="protein sequence ID" value="MBA8826803.1"/>
    <property type="molecule type" value="Genomic_DNA"/>
</dbReference>
<dbReference type="Gene3D" id="3.40.50.1980">
    <property type="entry name" value="Nitrogenase molybdenum iron protein domain"/>
    <property type="match status" value="2"/>
</dbReference>
<evidence type="ECO:0000259" key="6">
    <source>
        <dbReference type="PROSITE" id="PS50983"/>
    </source>
</evidence>
<keyword evidence="4 5" id="KW-0732">Signal</keyword>
<evidence type="ECO:0000313" key="7">
    <source>
        <dbReference type="EMBL" id="MBA8826803.1"/>
    </source>
</evidence>
<evidence type="ECO:0000256" key="5">
    <source>
        <dbReference type="SAM" id="SignalP"/>
    </source>
</evidence>
<evidence type="ECO:0000256" key="1">
    <source>
        <dbReference type="ARBA" id="ARBA00004196"/>
    </source>
</evidence>
<dbReference type="RefSeq" id="WP_182545993.1">
    <property type="nucleotide sequence ID" value="NZ_JACGWZ010000006.1"/>
</dbReference>
<name>A0A839E0J1_9PSEU</name>
<dbReference type="Proteomes" id="UP000569329">
    <property type="component" value="Unassembled WGS sequence"/>
</dbReference>
<organism evidence="7 8">
    <name type="scientific">Halosaccharopolyspora lacisalsi</name>
    <dbReference type="NCBI Taxonomy" id="1000566"/>
    <lineage>
        <taxon>Bacteria</taxon>
        <taxon>Bacillati</taxon>
        <taxon>Actinomycetota</taxon>
        <taxon>Actinomycetes</taxon>
        <taxon>Pseudonocardiales</taxon>
        <taxon>Pseudonocardiaceae</taxon>
        <taxon>Halosaccharopolyspora</taxon>
    </lineage>
</organism>
<gene>
    <name evidence="7" type="ORF">FHX42_004182</name>
</gene>